<dbReference type="Proteomes" id="UP000544122">
    <property type="component" value="Unassembled WGS sequence"/>
</dbReference>
<dbReference type="EMBL" id="JAAVLX010000004">
    <property type="protein sequence ID" value="NOJ40916.1"/>
    <property type="molecule type" value="Genomic_DNA"/>
</dbReference>
<keyword evidence="2" id="KW-1185">Reference proteome</keyword>
<reference evidence="1 2" key="1">
    <citation type="submission" date="2020-03" db="EMBL/GenBank/DDBJ databases">
        <title>Bradyrhizobium diversity isolated from nodules of Indigofera sp.</title>
        <authorList>
            <person name="Klepa M."/>
            <person name="Helene L."/>
            <person name="Hungria M."/>
        </authorList>
    </citation>
    <scope>NUCLEOTIDE SEQUENCE [LARGE SCALE GENOMIC DNA]</scope>
    <source>
        <strain evidence="1 2">WSM 1791</strain>
    </source>
</reference>
<dbReference type="RefSeq" id="WP_171580142.1">
    <property type="nucleotide sequence ID" value="NZ_JAAVLX010000004.1"/>
</dbReference>
<evidence type="ECO:0000313" key="2">
    <source>
        <dbReference type="Proteomes" id="UP000544122"/>
    </source>
</evidence>
<dbReference type="InterPro" id="IPR009003">
    <property type="entry name" value="Peptidase_S1_PA"/>
</dbReference>
<sequence>MLKRLSEQFAPDPPVEYGHLVKLLQIAASETDYQSLVTKTFSMTPEYERRKVLLLHGHFSRMDFIQLLHSAGDAKGTNIRSANELLRRLIEWSLVIDSDFGFNQEHRFQWSRAAIALFGGLDLIDNVLLGRSHVVEKYSRSIPAIIVRKNGHERIGTGFLTVRGGRIAPFLGEGIIVTAKHNVDPADGIDFVKFGDTDGVTYEARQSNWICHSTRDLAAMPVRVTGRAVPIHAMGQASVLSRTISLGYPTISQTDRAYLLAHNGELNAIVSSYLDKQKYLLISNTVAPGNSGGPVLDESGLCIGIVVQALEGQYDGGTSKANAAIPAADIQEFLLSLPQHEQGHH</sequence>
<evidence type="ECO:0000313" key="1">
    <source>
        <dbReference type="EMBL" id="NOJ40916.1"/>
    </source>
</evidence>
<gene>
    <name evidence="1" type="ORF">HCN58_15110</name>
</gene>
<name>A0A7Y4GS95_9BRAD</name>
<comment type="caution">
    <text evidence="1">The sequence shown here is derived from an EMBL/GenBank/DDBJ whole genome shotgun (WGS) entry which is preliminary data.</text>
</comment>
<dbReference type="AlphaFoldDB" id="A0A7Y4GS95"/>
<organism evidence="1 2">
    <name type="scientific">Bradyrhizobium australiense</name>
    <dbReference type="NCBI Taxonomy" id="2721161"/>
    <lineage>
        <taxon>Bacteria</taxon>
        <taxon>Pseudomonadati</taxon>
        <taxon>Pseudomonadota</taxon>
        <taxon>Alphaproteobacteria</taxon>
        <taxon>Hyphomicrobiales</taxon>
        <taxon>Nitrobacteraceae</taxon>
        <taxon>Bradyrhizobium</taxon>
    </lineage>
</organism>
<accession>A0A7Y4GS95</accession>
<protein>
    <submittedName>
        <fullName evidence="1">Trypsin-like peptidase domain-containing protein</fullName>
    </submittedName>
</protein>
<dbReference type="Gene3D" id="2.40.10.120">
    <property type="match status" value="1"/>
</dbReference>
<dbReference type="SUPFAM" id="SSF50494">
    <property type="entry name" value="Trypsin-like serine proteases"/>
    <property type="match status" value="1"/>
</dbReference>
<proteinExistence type="predicted"/>
<dbReference type="Pfam" id="PF13365">
    <property type="entry name" value="Trypsin_2"/>
    <property type="match status" value="1"/>
</dbReference>